<gene>
    <name evidence="1" type="ORF">NCTC10132_00713</name>
</gene>
<sequence length="58" mass="7082">MRAYAGNYRFSAKYDRKLRSDGKDERTLIKLVQELSDDMEPRNNSAYNFYYERLHKAW</sequence>
<dbReference type="AlphaFoldDB" id="A0A3B0PJ85"/>
<dbReference type="Proteomes" id="UP000257559">
    <property type="component" value="Chromosome"/>
</dbReference>
<dbReference type="KEGG" id="medw:NCTC10132_00713"/>
<dbReference type="EMBL" id="LS991951">
    <property type="protein sequence ID" value="SYV97348.1"/>
    <property type="molecule type" value="Genomic_DNA"/>
</dbReference>
<reference evidence="2" key="1">
    <citation type="submission" date="2018-06" db="EMBL/GenBank/DDBJ databases">
        <authorList>
            <consortium name="Pathogen Informatics"/>
        </authorList>
    </citation>
    <scope>NUCLEOTIDE SEQUENCE [LARGE SCALE GENOMIC DNA]</scope>
    <source>
        <strain evidence="2">NCTC10132</strain>
    </source>
</reference>
<accession>A0A3B0PJ85</accession>
<evidence type="ECO:0000313" key="2">
    <source>
        <dbReference type="Proteomes" id="UP000257559"/>
    </source>
</evidence>
<evidence type="ECO:0000313" key="1">
    <source>
        <dbReference type="EMBL" id="SYV97348.1"/>
    </source>
</evidence>
<organism evidence="1 2">
    <name type="scientific">Mycoplasmopsis edwardii</name>
    <dbReference type="NCBI Taxonomy" id="53558"/>
    <lineage>
        <taxon>Bacteria</taxon>
        <taxon>Bacillati</taxon>
        <taxon>Mycoplasmatota</taxon>
        <taxon>Mycoplasmoidales</taxon>
        <taxon>Metamycoplasmataceae</taxon>
        <taxon>Mycoplasmopsis</taxon>
    </lineage>
</organism>
<feature type="non-terminal residue" evidence="1">
    <location>
        <position position="58"/>
    </location>
</feature>
<proteinExistence type="predicted"/>
<name>A0A3B0PJ85_9BACT</name>
<protein>
    <submittedName>
        <fullName evidence="1">Uncharacterized protein</fullName>
    </submittedName>
</protein>
<keyword evidence="2" id="KW-1185">Reference proteome</keyword>